<sequence>MVLSSSTEVNDIYDWKEKNDETTEWKQVTGRRSLIYQYMEEEEFLDANVNCNDPFSLHQLFLSDNLLELIVKETNRYERPHILFRSILGTQESRGNDVVNVIKAYLLDEVELLLQKNRKGLQRFADFAKLFSYNKTIADVSHRERSTRSKLITNNLICLSHLVYTTATITAATTSTIATTINTTTTLTAISATIICIDICIHRLTVIA</sequence>
<dbReference type="AlphaFoldDB" id="A0A1B0BK16"/>
<accession>A0A1B0BK16</accession>
<dbReference type="STRING" id="67801.A0A1B0BK16"/>
<dbReference type="VEuPathDB" id="VectorBase:GPPI032612"/>
<dbReference type="EMBL" id="JXJN01015769">
    <property type="status" value="NOT_ANNOTATED_CDS"/>
    <property type="molecule type" value="Genomic_DNA"/>
</dbReference>
<dbReference type="Proteomes" id="UP000092460">
    <property type="component" value="Unassembled WGS sequence"/>
</dbReference>
<name>A0A1B0BK16_9MUSC</name>
<organism evidence="1 2">
    <name type="scientific">Glossina palpalis gambiensis</name>
    <dbReference type="NCBI Taxonomy" id="67801"/>
    <lineage>
        <taxon>Eukaryota</taxon>
        <taxon>Metazoa</taxon>
        <taxon>Ecdysozoa</taxon>
        <taxon>Arthropoda</taxon>
        <taxon>Hexapoda</taxon>
        <taxon>Insecta</taxon>
        <taxon>Pterygota</taxon>
        <taxon>Neoptera</taxon>
        <taxon>Endopterygota</taxon>
        <taxon>Diptera</taxon>
        <taxon>Brachycera</taxon>
        <taxon>Muscomorpha</taxon>
        <taxon>Hippoboscoidea</taxon>
        <taxon>Glossinidae</taxon>
        <taxon>Glossina</taxon>
    </lineage>
</organism>
<reference evidence="1" key="2">
    <citation type="submission" date="2020-05" db="UniProtKB">
        <authorList>
            <consortium name="EnsemblMetazoa"/>
        </authorList>
    </citation>
    <scope>IDENTIFICATION</scope>
    <source>
        <strain evidence="1">IAEA</strain>
    </source>
</reference>
<proteinExistence type="predicted"/>
<evidence type="ECO:0000313" key="1">
    <source>
        <dbReference type="EnsemblMetazoa" id="GPPI032612-PA"/>
    </source>
</evidence>
<evidence type="ECO:0000313" key="2">
    <source>
        <dbReference type="Proteomes" id="UP000092460"/>
    </source>
</evidence>
<dbReference type="EnsemblMetazoa" id="GPPI032612-RA">
    <property type="protein sequence ID" value="GPPI032612-PA"/>
    <property type="gene ID" value="GPPI032612"/>
</dbReference>
<reference evidence="2" key="1">
    <citation type="submission" date="2015-01" db="EMBL/GenBank/DDBJ databases">
        <authorList>
            <person name="Aksoy S."/>
            <person name="Warren W."/>
            <person name="Wilson R.K."/>
        </authorList>
    </citation>
    <scope>NUCLEOTIDE SEQUENCE [LARGE SCALE GENOMIC DNA]</scope>
    <source>
        <strain evidence="2">IAEA</strain>
    </source>
</reference>
<keyword evidence="2" id="KW-1185">Reference proteome</keyword>
<protein>
    <submittedName>
        <fullName evidence="1">Uncharacterized protein</fullName>
    </submittedName>
</protein>